<accession>A0AB39U1R9</accession>
<reference evidence="1" key="1">
    <citation type="submission" date="2023-07" db="EMBL/GenBank/DDBJ databases">
        <title>Novel Phage-like Particles from Mycolicibacterium aichiense.</title>
        <authorList>
            <person name="Saha M.S."/>
            <person name="Roman A."/>
            <person name="Doherty M."/>
            <person name="Shijo M."/>
            <person name="Riddick Z."/>
        </authorList>
    </citation>
    <scope>NUCLEOTIDE SEQUENCE</scope>
</reference>
<protein>
    <submittedName>
        <fullName evidence="1">Uncharacterized protein</fullName>
    </submittedName>
</protein>
<proteinExistence type="predicted"/>
<dbReference type="EMBL" id="OR387110">
    <property type="protein sequence ID" value="XDR06103.1"/>
    <property type="molecule type" value="Genomic_DNA"/>
</dbReference>
<dbReference type="InterPro" id="IPR035405">
    <property type="entry name" value="GP70"/>
</dbReference>
<dbReference type="Pfam" id="PF17429">
    <property type="entry name" value="GP70"/>
    <property type="match status" value="1"/>
</dbReference>
<evidence type="ECO:0000313" key="1">
    <source>
        <dbReference type="EMBL" id="XDR06103.1"/>
    </source>
</evidence>
<name>A0AB39U1R9_9CAUD</name>
<sequence length="89" mass="9771">MSEPSFQVALAPYLVAVGDGARLRVYRSLAVSTEAPAYQPVADYIEENGMVLVSAETGPYDGMFGRTEQSHYATPEARMLWLATEENPE</sequence>
<organism evidence="1">
    <name type="scientific">Mycolicibacterium phage Alyssa1</name>
    <dbReference type="NCBI Taxonomy" id="3240801"/>
    <lineage>
        <taxon>Viruses</taxon>
        <taxon>Duplodnaviria</taxon>
        <taxon>Heunggongvirae</taxon>
        <taxon>Uroviricota</taxon>
        <taxon>Caudoviricetes</taxon>
    </lineage>
</organism>